<dbReference type="InterPro" id="IPR002829">
    <property type="entry name" value="DUF116"/>
</dbReference>
<evidence type="ECO:0000256" key="1">
    <source>
        <dbReference type="SAM" id="Phobius"/>
    </source>
</evidence>
<evidence type="ECO:0000313" key="2">
    <source>
        <dbReference type="EMBL" id="MBP2201770.1"/>
    </source>
</evidence>
<feature type="transmembrane region" description="Helical" evidence="1">
    <location>
        <begin position="12"/>
        <end position="35"/>
    </location>
</feature>
<dbReference type="RefSeq" id="WP_209591266.1">
    <property type="nucleotide sequence ID" value="NZ_JAGGMU010000003.1"/>
</dbReference>
<evidence type="ECO:0000313" key="3">
    <source>
        <dbReference type="Proteomes" id="UP000740329"/>
    </source>
</evidence>
<reference evidence="2" key="1">
    <citation type="submission" date="2021-03" db="EMBL/GenBank/DDBJ databases">
        <title>Genomic Encyclopedia of Type Strains, Phase IV (KMG-V): Genome sequencing to study the core and pangenomes of soil and plant-associated prokaryotes.</title>
        <authorList>
            <person name="Whitman W."/>
        </authorList>
    </citation>
    <scope>NUCLEOTIDE SEQUENCE</scope>
    <source>
        <strain evidence="2">C4</strain>
    </source>
</reference>
<dbReference type="EMBL" id="JAGGMV010000003">
    <property type="protein sequence ID" value="MBP2201770.1"/>
    <property type="molecule type" value="Genomic_DNA"/>
</dbReference>
<keyword evidence="1" id="KW-0812">Transmembrane</keyword>
<name>A0A8J7S1Q5_METVO</name>
<sequence>MDILGFGIQSLGIVSLIILFVFSTILTLAIFLGYVLMKRGIILLPRVSLYILNNYYPILLKFFLWIGTEYSFYNVAIDFYNKYYREKFLKSKRKVLILPHCLRDLECPAKLGKDGIKCVHCKKCPLGDLIKAGEECGYIATYIVPGSTFMKRLLRECKPDGIFAVACHIDLFMGMNGVSKLGIPVQGVLLLKDGCVCTMVDKEEVIRKLKESCNKENS</sequence>
<dbReference type="OrthoDB" id="120943at2157"/>
<proteinExistence type="predicted"/>
<organism evidence="2 3">
    <name type="scientific">Methanococcus voltae</name>
    <dbReference type="NCBI Taxonomy" id="2188"/>
    <lineage>
        <taxon>Archaea</taxon>
        <taxon>Methanobacteriati</taxon>
        <taxon>Methanobacteriota</taxon>
        <taxon>Methanomada group</taxon>
        <taxon>Methanococci</taxon>
        <taxon>Methanococcales</taxon>
        <taxon>Methanococcaceae</taxon>
        <taxon>Methanococcus</taxon>
    </lineage>
</organism>
<gene>
    <name evidence="2" type="ORF">J3E07_001195</name>
</gene>
<keyword evidence="1" id="KW-0472">Membrane</keyword>
<feature type="transmembrane region" description="Helical" evidence="1">
    <location>
        <begin position="47"/>
        <end position="66"/>
    </location>
</feature>
<dbReference type="Proteomes" id="UP000740329">
    <property type="component" value="Unassembled WGS sequence"/>
</dbReference>
<evidence type="ECO:0008006" key="4">
    <source>
        <dbReference type="Google" id="ProtNLM"/>
    </source>
</evidence>
<dbReference type="PANTHER" id="PTHR43801:SF1">
    <property type="entry name" value="POLYPRENYL SYNTHETASE"/>
    <property type="match status" value="1"/>
</dbReference>
<dbReference type="PIRSF" id="PIRSF006594">
    <property type="entry name" value="UCP006594"/>
    <property type="match status" value="1"/>
</dbReference>
<accession>A0A8J7S1Q5</accession>
<keyword evidence="1" id="KW-1133">Transmembrane helix</keyword>
<dbReference type="AlphaFoldDB" id="A0A8J7S1Q5"/>
<protein>
    <recommendedName>
        <fullName evidence="4">DUF116 domain-containing protein</fullName>
    </recommendedName>
</protein>
<comment type="caution">
    <text evidence="2">The sequence shown here is derived from an EMBL/GenBank/DDBJ whole genome shotgun (WGS) entry which is preliminary data.</text>
</comment>
<dbReference type="PANTHER" id="PTHR43801">
    <property type="entry name" value="NUCLEOTIDE-BINDING PROTEIN-RELATED"/>
    <property type="match status" value="1"/>
</dbReference>
<dbReference type="Pfam" id="PF01976">
    <property type="entry name" value="DUF116"/>
    <property type="match status" value="1"/>
</dbReference>